<sequence length="61" mass="6310">MSSALDSIDIQYDASRVAALDAAKDVTPCAQCAEFLVNRAAELTPNEASCCAMVTDGGKCP</sequence>
<protein>
    <submittedName>
        <fullName evidence="1">WGS project CBMF000000000 data, contig CS5834_c001359</fullName>
    </submittedName>
</protein>
<reference evidence="1" key="1">
    <citation type="submission" date="2013-05" db="EMBL/GenBank/DDBJ databases">
        <title>Draft genome sequences of six wheat associated Fusarium spp. isolates.</title>
        <authorList>
            <person name="Moolhuijzen P.M."/>
            <person name="Manners J.M."/>
            <person name="Wilcox S."/>
            <person name="Bellgard M.I."/>
            <person name="Gardiner D.M."/>
        </authorList>
    </citation>
    <scope>NUCLEOTIDE SEQUENCE</scope>
    <source>
        <strain evidence="1">CS5834</strain>
        <strain evidence="1">CS5834</strain>
    </source>
</reference>
<evidence type="ECO:0000313" key="1">
    <source>
        <dbReference type="EMBL" id="CEG03597.1"/>
    </source>
</evidence>
<gene>
    <name evidence="1" type="ORF">BN849_0126040</name>
</gene>
<comment type="caution">
    <text evidence="1">The sequence shown here is derived from an EMBL/GenBank/DDBJ whole genome shotgun (WGS) entry which is preliminary data.</text>
</comment>
<proteinExistence type="predicted"/>
<name>A0A096PFN3_FUSPS</name>
<dbReference type="EMBL" id="CBMF010001350">
    <property type="protein sequence ID" value="CEG03597.1"/>
    <property type="molecule type" value="Genomic_DNA"/>
</dbReference>
<organism evidence="1">
    <name type="scientific">Fusarium pseudograminearum CS5834</name>
    <dbReference type="NCBI Taxonomy" id="1318459"/>
    <lineage>
        <taxon>Eukaryota</taxon>
        <taxon>Fungi</taxon>
        <taxon>Dikarya</taxon>
        <taxon>Ascomycota</taxon>
        <taxon>Pezizomycotina</taxon>
        <taxon>Sordariomycetes</taxon>
        <taxon>Hypocreomycetidae</taxon>
        <taxon>Hypocreales</taxon>
        <taxon>Nectriaceae</taxon>
        <taxon>Fusarium</taxon>
    </lineage>
</organism>
<dbReference type="AlphaFoldDB" id="A0A096PFN3"/>
<accession>A0A096PFN3</accession>